<reference evidence="2 3" key="1">
    <citation type="submission" date="2021-07" db="EMBL/GenBank/DDBJ databases">
        <title>The Aristolochia fimbriata genome: insights into angiosperm evolution, floral development and chemical biosynthesis.</title>
        <authorList>
            <person name="Jiao Y."/>
        </authorList>
    </citation>
    <scope>NUCLEOTIDE SEQUENCE [LARGE SCALE GENOMIC DNA]</scope>
    <source>
        <strain evidence="2">IBCAS-2021</strain>
        <tissue evidence="2">Leaf</tissue>
    </source>
</reference>
<protein>
    <submittedName>
        <fullName evidence="2">Uncharacterized protein</fullName>
    </submittedName>
</protein>
<sequence length="378" mass="39994">MSDSLVRVFKAGRMGNPLAGAKSGAGATRGTRQVVAARHPPRSTEAAYPLAGSSAGLGSPRDQRRLGRNLPPYLGCIPKQPDFADKRLARCGGVRAQRGFHPLWPHSMGLAPGPSLKGASAELQFERRKPLDSHLGLFRLARPLLGESLPPVRGGNCRRGSLLSGAPDHDRARGARGGRSHPLVVRSALGAKSVFSQPRRGARATNLLRPRRPDPPPAVGQQNAGWGGEHASAWRPGRSGAKATRAWDRRASSFAAQIAPSGCLFVCWRPGPSRAAGAEARRRRSRAAARGFDGRSAPGSARRPRGIVCSFVKLGVALRFRGIDNDPSAGSVDFHSVIGGRTAKRRPRSNTSPDHSIGRAAVCTKGGGVVSELMTCAY</sequence>
<dbReference type="AlphaFoldDB" id="A0AAV7DQ93"/>
<evidence type="ECO:0000313" key="2">
    <source>
        <dbReference type="EMBL" id="KAG9438739.1"/>
    </source>
</evidence>
<dbReference type="EMBL" id="JAINDJ010000014">
    <property type="protein sequence ID" value="KAG9438739.1"/>
    <property type="molecule type" value="Genomic_DNA"/>
</dbReference>
<gene>
    <name evidence="2" type="ORF">H6P81_021334</name>
</gene>
<evidence type="ECO:0000313" key="3">
    <source>
        <dbReference type="Proteomes" id="UP000825729"/>
    </source>
</evidence>
<feature type="region of interest" description="Disordered" evidence="1">
    <location>
        <begin position="156"/>
        <end position="180"/>
    </location>
</feature>
<dbReference type="Proteomes" id="UP000825729">
    <property type="component" value="Unassembled WGS sequence"/>
</dbReference>
<comment type="caution">
    <text evidence="2">The sequence shown here is derived from an EMBL/GenBank/DDBJ whole genome shotgun (WGS) entry which is preliminary data.</text>
</comment>
<organism evidence="2 3">
    <name type="scientific">Aristolochia fimbriata</name>
    <name type="common">White veined hardy Dutchman's pipe vine</name>
    <dbReference type="NCBI Taxonomy" id="158543"/>
    <lineage>
        <taxon>Eukaryota</taxon>
        <taxon>Viridiplantae</taxon>
        <taxon>Streptophyta</taxon>
        <taxon>Embryophyta</taxon>
        <taxon>Tracheophyta</taxon>
        <taxon>Spermatophyta</taxon>
        <taxon>Magnoliopsida</taxon>
        <taxon>Magnoliidae</taxon>
        <taxon>Piperales</taxon>
        <taxon>Aristolochiaceae</taxon>
        <taxon>Aristolochia</taxon>
    </lineage>
</organism>
<proteinExistence type="predicted"/>
<feature type="compositionally biased region" description="Low complexity" evidence="1">
    <location>
        <begin position="288"/>
        <end position="297"/>
    </location>
</feature>
<feature type="region of interest" description="Disordered" evidence="1">
    <location>
        <begin position="197"/>
        <end position="244"/>
    </location>
</feature>
<name>A0AAV7DQ93_ARIFI</name>
<feature type="region of interest" description="Disordered" evidence="1">
    <location>
        <begin position="275"/>
        <end position="299"/>
    </location>
</feature>
<accession>A0AAV7DQ93</accession>
<keyword evidence="3" id="KW-1185">Reference proteome</keyword>
<evidence type="ECO:0000256" key="1">
    <source>
        <dbReference type="SAM" id="MobiDB-lite"/>
    </source>
</evidence>
<feature type="region of interest" description="Disordered" evidence="1">
    <location>
        <begin position="38"/>
        <end position="63"/>
    </location>
</feature>